<comment type="caution">
    <text evidence="1">The sequence shown here is derived from an EMBL/GenBank/DDBJ whole genome shotgun (WGS) entry which is preliminary data.</text>
</comment>
<proteinExistence type="predicted"/>
<dbReference type="AlphaFoldDB" id="A0AAQ1SU13"/>
<evidence type="ECO:0000313" key="2">
    <source>
        <dbReference type="Proteomes" id="UP000294335"/>
    </source>
</evidence>
<keyword evidence="2" id="KW-1185">Reference proteome</keyword>
<evidence type="ECO:0000313" key="1">
    <source>
        <dbReference type="EMBL" id="SPO61497.1"/>
    </source>
</evidence>
<gene>
    <name evidence="1" type="ORF">JV551A3_V1_1390001</name>
</gene>
<reference evidence="1 2" key="1">
    <citation type="submission" date="2018-02" db="EMBL/GenBank/DDBJ databases">
        <authorList>
            <person name="Dubost A."/>
        </authorList>
    </citation>
    <scope>NUCLEOTIDE SEQUENCE [LARGE SCALE GENOMIC DNA]</scope>
    <source>
        <strain evidence="2">JV551A3</strain>
    </source>
</reference>
<name>A0AAQ1SU13_9PSED</name>
<sequence length="92" mass="9934">MEALGGPWLGSVMKVAVKRCGVARVWFEFFGAWEIERRPRGASQHKAAPTSVSGQSCLCQTRATALFIRRDIEPCTGGSRAIAPGLTGPKQM</sequence>
<dbReference type="EMBL" id="OPYN01000139">
    <property type="protein sequence ID" value="SPO61497.1"/>
    <property type="molecule type" value="Genomic_DNA"/>
</dbReference>
<dbReference type="Proteomes" id="UP000294335">
    <property type="component" value="Unassembled WGS sequence"/>
</dbReference>
<accession>A0AAQ1SU13</accession>
<protein>
    <submittedName>
        <fullName evidence="1">Uncharacterized protein</fullName>
    </submittedName>
</protein>
<organism evidence="1 2">
    <name type="scientific">Pseudomonas inefficax</name>
    <dbReference type="NCBI Taxonomy" id="2078786"/>
    <lineage>
        <taxon>Bacteria</taxon>
        <taxon>Pseudomonadati</taxon>
        <taxon>Pseudomonadota</taxon>
        <taxon>Gammaproteobacteria</taxon>
        <taxon>Pseudomonadales</taxon>
        <taxon>Pseudomonadaceae</taxon>
        <taxon>Pseudomonas</taxon>
    </lineage>
</organism>